<keyword evidence="1" id="KW-1133">Transmembrane helix</keyword>
<dbReference type="Proteomes" id="UP000198287">
    <property type="component" value="Unassembled WGS sequence"/>
</dbReference>
<feature type="transmembrane region" description="Helical" evidence="1">
    <location>
        <begin position="280"/>
        <end position="300"/>
    </location>
</feature>
<feature type="transmembrane region" description="Helical" evidence="1">
    <location>
        <begin position="160"/>
        <end position="184"/>
    </location>
</feature>
<keyword evidence="3" id="KW-1185">Reference proteome</keyword>
<reference evidence="2 3" key="1">
    <citation type="submission" date="2015-12" db="EMBL/GenBank/DDBJ databases">
        <title>The genome of Folsomia candida.</title>
        <authorList>
            <person name="Faddeeva A."/>
            <person name="Derks M.F."/>
            <person name="Anvar Y."/>
            <person name="Smit S."/>
            <person name="Van Straalen N."/>
            <person name="Roelofs D."/>
        </authorList>
    </citation>
    <scope>NUCLEOTIDE SEQUENCE [LARGE SCALE GENOMIC DNA]</scope>
    <source>
        <strain evidence="2 3">VU population</strain>
        <tissue evidence="2">Whole body</tissue>
    </source>
</reference>
<feature type="transmembrane region" description="Helical" evidence="1">
    <location>
        <begin position="224"/>
        <end position="244"/>
    </location>
</feature>
<feature type="transmembrane region" description="Helical" evidence="1">
    <location>
        <begin position="123"/>
        <end position="139"/>
    </location>
</feature>
<keyword evidence="1" id="KW-0472">Membrane</keyword>
<feature type="transmembrane region" description="Helical" evidence="1">
    <location>
        <begin position="312"/>
        <end position="333"/>
    </location>
</feature>
<evidence type="ECO:0000256" key="1">
    <source>
        <dbReference type="SAM" id="Phobius"/>
    </source>
</evidence>
<proteinExistence type="predicted"/>
<sequence>MDLLVRPKFEKSRLNFSSFRNYVSNCSFTSLDAIRHFTIVSEALYPQHLTWNRTSWTAQPTRKVKLVPWYFLSFMVAMSASCSMYIAIREIFRFHKDPEINIYTGIVGLVQMCMSSFNTFQAINMISTVCECCFMLNHLHMTKGRRGDDNDYKEPKLIGVLLNFVLIPSIIITPSCAALFPIIVHNVDPTYFWFRNILLFSTHSKLAVIIRMVIIFLTLRHGCVLVNATVITYVNIGLMVNSYLKQLTKRDEVHNFAKKLHKYRQLQIIMIITNHTIQDIMAAGLLTFFICFVIVGYIVVRLSNVFPTAMILLCIIFILFFVIFVHSILPLAIGGIARSEEFIRDWEVQNLPKVERKELKSCNILRHRVGPYTTLTKGFRTNFFSFVLYHTVNLIIVL</sequence>
<organism evidence="2 3">
    <name type="scientific">Folsomia candida</name>
    <name type="common">Springtail</name>
    <dbReference type="NCBI Taxonomy" id="158441"/>
    <lineage>
        <taxon>Eukaryota</taxon>
        <taxon>Metazoa</taxon>
        <taxon>Ecdysozoa</taxon>
        <taxon>Arthropoda</taxon>
        <taxon>Hexapoda</taxon>
        <taxon>Collembola</taxon>
        <taxon>Entomobryomorpha</taxon>
        <taxon>Isotomoidea</taxon>
        <taxon>Isotomidae</taxon>
        <taxon>Proisotominae</taxon>
        <taxon>Folsomia</taxon>
    </lineage>
</organism>
<evidence type="ECO:0000313" key="2">
    <source>
        <dbReference type="EMBL" id="OXA47557.1"/>
    </source>
</evidence>
<dbReference type="AlphaFoldDB" id="A0A226DSA7"/>
<gene>
    <name evidence="2" type="ORF">Fcan01_17675</name>
</gene>
<comment type="caution">
    <text evidence="2">The sequence shown here is derived from an EMBL/GenBank/DDBJ whole genome shotgun (WGS) entry which is preliminary data.</text>
</comment>
<evidence type="ECO:0000313" key="3">
    <source>
        <dbReference type="Proteomes" id="UP000198287"/>
    </source>
</evidence>
<accession>A0A226DSA7</accession>
<keyword evidence="1" id="KW-0812">Transmembrane</keyword>
<name>A0A226DSA7_FOLCA</name>
<dbReference type="EMBL" id="LNIX01000013">
    <property type="protein sequence ID" value="OXA47557.1"/>
    <property type="molecule type" value="Genomic_DNA"/>
</dbReference>
<protein>
    <submittedName>
        <fullName evidence="2">Uncharacterized protein</fullName>
    </submittedName>
</protein>
<feature type="transmembrane region" description="Helical" evidence="1">
    <location>
        <begin position="69"/>
        <end position="88"/>
    </location>
</feature>
<feature type="transmembrane region" description="Helical" evidence="1">
    <location>
        <begin position="196"/>
        <end position="217"/>
    </location>
</feature>